<sequence>MLVTVAAEARNLSLPETKPESVGFSSERLKRLDAGMKAVVDRKELAGIATVVARRGQVVQQMTYGQADIAGAKPMQLDSIVRIYSMTKPIVGVAMMMLYEEGKWKPSDPIWRHIPEFRDLKVYAGNGPDGQPTFVAPSHPPTMGELMSHTAGFTYGVFGATPVDKLYQQSAPLAAPSLQEFIDRMAKLPLLYQPGEGWVYSVGVDIQGYLVEKLSGKPFPEFLRERIFEPLGMKDTAFHVDKDKMSRLATIYQWGGEGLSAMPHDKGVNEPPGMPSGGGGLYSTANDYLRFAQMLANDGQLDGKRLLAPSTVALMTANHVPDAVKNQSGKFGIGNYRMQPGFGFGFDVAIYEEPLEIGSPAGKGTYLWDGIAGTWFWIDPTNDVVFLGIIQRRGGPAGVPNIEDLSRQLTFQALVEPSK</sequence>
<dbReference type="Gene3D" id="3.40.710.10">
    <property type="entry name" value="DD-peptidase/beta-lactamase superfamily"/>
    <property type="match status" value="1"/>
</dbReference>
<dbReference type="InterPro" id="IPR001466">
    <property type="entry name" value="Beta-lactam-related"/>
</dbReference>
<evidence type="ECO:0000313" key="3">
    <source>
        <dbReference type="Proteomes" id="UP000445000"/>
    </source>
</evidence>
<reference evidence="3" key="1">
    <citation type="submission" date="2020-01" db="EMBL/GenBank/DDBJ databases">
        <title>'Steroidobacter agaridevorans' sp. nov., agar-degrading bacteria isolated from rhizosphere soils.</title>
        <authorList>
            <person name="Ikenaga M."/>
            <person name="Kataoka M."/>
            <person name="Murouchi A."/>
            <person name="Katsuragi S."/>
            <person name="Sakai M."/>
        </authorList>
    </citation>
    <scope>NUCLEOTIDE SEQUENCE [LARGE SCALE GENOMIC DNA]</scope>
    <source>
        <strain evidence="3">YU21-B</strain>
    </source>
</reference>
<comment type="caution">
    <text evidence="2">The sequence shown here is derived from an EMBL/GenBank/DDBJ whole genome shotgun (WGS) entry which is preliminary data.</text>
</comment>
<feature type="domain" description="Beta-lactamase-related" evidence="1">
    <location>
        <begin position="37"/>
        <end position="397"/>
    </location>
</feature>
<keyword evidence="2" id="KW-0378">Hydrolase</keyword>
<gene>
    <name evidence="2" type="ORF">GCM10011487_67470</name>
</gene>
<dbReference type="InterPro" id="IPR012338">
    <property type="entry name" value="Beta-lactam/transpept-like"/>
</dbReference>
<dbReference type="PANTHER" id="PTHR43283">
    <property type="entry name" value="BETA-LACTAMASE-RELATED"/>
    <property type="match status" value="1"/>
</dbReference>
<dbReference type="AlphaFoldDB" id="A0A829YN27"/>
<name>A0A829YN27_9GAMM</name>
<evidence type="ECO:0000259" key="1">
    <source>
        <dbReference type="Pfam" id="PF00144"/>
    </source>
</evidence>
<accession>A0A829YN27</accession>
<keyword evidence="3" id="KW-1185">Reference proteome</keyword>
<evidence type="ECO:0000313" key="2">
    <source>
        <dbReference type="EMBL" id="GFE84747.1"/>
    </source>
</evidence>
<proteinExistence type="predicted"/>
<organism evidence="2 3">
    <name type="scientific">Steroidobacter agaridevorans</name>
    <dbReference type="NCBI Taxonomy" id="2695856"/>
    <lineage>
        <taxon>Bacteria</taxon>
        <taxon>Pseudomonadati</taxon>
        <taxon>Pseudomonadota</taxon>
        <taxon>Gammaproteobacteria</taxon>
        <taxon>Steroidobacterales</taxon>
        <taxon>Steroidobacteraceae</taxon>
        <taxon>Steroidobacter</taxon>
    </lineage>
</organism>
<dbReference type="SUPFAM" id="SSF56601">
    <property type="entry name" value="beta-lactamase/transpeptidase-like"/>
    <property type="match status" value="1"/>
</dbReference>
<dbReference type="EMBL" id="BLJN01000010">
    <property type="protein sequence ID" value="GFE84747.1"/>
    <property type="molecule type" value="Genomic_DNA"/>
</dbReference>
<dbReference type="Proteomes" id="UP000445000">
    <property type="component" value="Unassembled WGS sequence"/>
</dbReference>
<dbReference type="PANTHER" id="PTHR43283:SF3">
    <property type="entry name" value="BETA-LACTAMASE FAMILY PROTEIN (AFU_ORTHOLOGUE AFUA_5G07500)"/>
    <property type="match status" value="1"/>
</dbReference>
<dbReference type="InterPro" id="IPR050789">
    <property type="entry name" value="Diverse_Enzym_Activities"/>
</dbReference>
<protein>
    <submittedName>
        <fullName evidence="2">Serine hydrolase</fullName>
    </submittedName>
</protein>
<dbReference type="GO" id="GO:0016787">
    <property type="term" value="F:hydrolase activity"/>
    <property type="evidence" value="ECO:0007669"/>
    <property type="project" value="UniProtKB-KW"/>
</dbReference>
<dbReference type="Pfam" id="PF00144">
    <property type="entry name" value="Beta-lactamase"/>
    <property type="match status" value="1"/>
</dbReference>